<protein>
    <submittedName>
        <fullName evidence="2">Uncharacterized protein</fullName>
    </submittedName>
</protein>
<gene>
    <name evidence="2" type="ORF">DF220_01800</name>
</gene>
<reference evidence="3" key="1">
    <citation type="submission" date="2018-04" db="EMBL/GenBank/DDBJ databases">
        <authorList>
            <person name="Liu S."/>
            <person name="Wang Z."/>
            <person name="Li J."/>
        </authorList>
    </citation>
    <scope>NUCLEOTIDE SEQUENCE [LARGE SCALE GENOMIC DNA]</scope>
    <source>
        <strain evidence="3">S1194</strain>
    </source>
</reference>
<dbReference type="AlphaFoldDB" id="A0A2U1SYN6"/>
<dbReference type="NCBIfam" id="NF041681">
    <property type="entry name" value="HGxxPAAW"/>
    <property type="match status" value="1"/>
</dbReference>
<comment type="caution">
    <text evidence="2">The sequence shown here is derived from an EMBL/GenBank/DDBJ whole genome shotgun (WGS) entry which is preliminary data.</text>
</comment>
<evidence type="ECO:0000256" key="1">
    <source>
        <dbReference type="SAM" id="Phobius"/>
    </source>
</evidence>
<dbReference type="EMBL" id="QEEX01000001">
    <property type="protein sequence ID" value="PWB96708.1"/>
    <property type="molecule type" value="Genomic_DNA"/>
</dbReference>
<evidence type="ECO:0000313" key="3">
    <source>
        <dbReference type="Proteomes" id="UP000244978"/>
    </source>
</evidence>
<keyword evidence="1" id="KW-0472">Membrane</keyword>
<evidence type="ECO:0000313" key="2">
    <source>
        <dbReference type="EMBL" id="PWB96708.1"/>
    </source>
</evidence>
<dbReference type="Proteomes" id="UP000244978">
    <property type="component" value="Unassembled WGS sequence"/>
</dbReference>
<accession>A0A2U1SYN6</accession>
<dbReference type="InterPro" id="IPR046550">
    <property type="entry name" value="DUF6704"/>
</dbReference>
<name>A0A2U1SYN6_9MICO</name>
<dbReference type="OrthoDB" id="3872677at2"/>
<dbReference type="Pfam" id="PF20447">
    <property type="entry name" value="DUF6704"/>
    <property type="match status" value="1"/>
</dbReference>
<feature type="transmembrane region" description="Helical" evidence="1">
    <location>
        <begin position="41"/>
        <end position="60"/>
    </location>
</feature>
<keyword evidence="3" id="KW-1185">Reference proteome</keyword>
<organism evidence="2 3">
    <name type="scientific">Homoserinimonas hongtaonis</name>
    <dbReference type="NCBI Taxonomy" id="2079791"/>
    <lineage>
        <taxon>Bacteria</taxon>
        <taxon>Bacillati</taxon>
        <taxon>Actinomycetota</taxon>
        <taxon>Actinomycetes</taxon>
        <taxon>Micrococcales</taxon>
        <taxon>Microbacteriaceae</taxon>
        <taxon>Homoserinimonas</taxon>
    </lineage>
</organism>
<proteinExistence type="predicted"/>
<keyword evidence="1" id="KW-1133">Transmembrane helix</keyword>
<sequence length="76" mass="7856">MSDEYADPGHGHSPAAWTAVIIMLIAFTAGTVAFWFDQPILVVASAGLLVVGAIVGWIMARAGYGAGGSRSTPKDH</sequence>
<feature type="transmembrane region" description="Helical" evidence="1">
    <location>
        <begin position="15"/>
        <end position="36"/>
    </location>
</feature>
<dbReference type="KEGG" id="salc:C2138_06645"/>
<keyword evidence="1" id="KW-0812">Transmembrane</keyword>
<dbReference type="RefSeq" id="WP_108516501.1">
    <property type="nucleotide sequence ID" value="NZ_CP026951.1"/>
</dbReference>